<feature type="transmembrane region" description="Helical" evidence="1">
    <location>
        <begin position="12"/>
        <end position="36"/>
    </location>
</feature>
<feature type="transmembrane region" description="Helical" evidence="1">
    <location>
        <begin position="60"/>
        <end position="79"/>
    </location>
</feature>
<protein>
    <recommendedName>
        <fullName evidence="2">DUF6534 domain-containing protein</fullName>
    </recommendedName>
</protein>
<dbReference type="EMBL" id="JAYKXP010000009">
    <property type="protein sequence ID" value="KAK7054328.1"/>
    <property type="molecule type" value="Genomic_DNA"/>
</dbReference>
<feature type="non-terminal residue" evidence="3">
    <location>
        <position position="1"/>
    </location>
</feature>
<dbReference type="Proteomes" id="UP001383192">
    <property type="component" value="Unassembled WGS sequence"/>
</dbReference>
<evidence type="ECO:0000259" key="2">
    <source>
        <dbReference type="Pfam" id="PF20152"/>
    </source>
</evidence>
<gene>
    <name evidence="3" type="ORF">VNI00_003521</name>
</gene>
<keyword evidence="1" id="KW-0812">Transmembrane</keyword>
<proteinExistence type="predicted"/>
<organism evidence="3 4">
    <name type="scientific">Paramarasmius palmivorus</name>
    <dbReference type="NCBI Taxonomy" id="297713"/>
    <lineage>
        <taxon>Eukaryota</taxon>
        <taxon>Fungi</taxon>
        <taxon>Dikarya</taxon>
        <taxon>Basidiomycota</taxon>
        <taxon>Agaricomycotina</taxon>
        <taxon>Agaricomycetes</taxon>
        <taxon>Agaricomycetidae</taxon>
        <taxon>Agaricales</taxon>
        <taxon>Marasmiineae</taxon>
        <taxon>Marasmiaceae</taxon>
        <taxon>Paramarasmius</taxon>
    </lineage>
</organism>
<comment type="caution">
    <text evidence="3">The sequence shown here is derived from an EMBL/GenBank/DDBJ whole genome shotgun (WGS) entry which is preliminary data.</text>
</comment>
<feature type="transmembrane region" description="Helical" evidence="1">
    <location>
        <begin position="132"/>
        <end position="156"/>
    </location>
</feature>
<feature type="transmembrane region" description="Helical" evidence="1">
    <location>
        <begin position="222"/>
        <end position="241"/>
    </location>
</feature>
<sequence>HIYYVKLSNIPIVLTLFRAFNIASTAVNTLVMHWVLIKHYGNLGSLASPESIYYQSGDTLARSIVMFIVHIFFISRVYILNRVHRALPYFMLLCAILVLESNKYAIAFNLAVTIYMFMNPNLASLTSSTFEMFMIVRCTFAALVDITVTAALLWSFRTSKTGFKRQVRHHWSGVIVFVHLATRTDTLLRRLLKYTVTRGVLVTVMQISLFAIYIAKKDTLDWTPVAYIEAEIYIMTMLVMLNSRPPHEKGGVVNVSAELASGRIDSDTSGSGEVEGESAYTLSHFPKSSVGHDKGIIITRQQMVTSDADV</sequence>
<dbReference type="Pfam" id="PF20152">
    <property type="entry name" value="DUF6534"/>
    <property type="match status" value="1"/>
</dbReference>
<keyword evidence="1" id="KW-0472">Membrane</keyword>
<evidence type="ECO:0000313" key="4">
    <source>
        <dbReference type="Proteomes" id="UP001383192"/>
    </source>
</evidence>
<keyword evidence="1" id="KW-1133">Transmembrane helix</keyword>
<evidence type="ECO:0000256" key="1">
    <source>
        <dbReference type="SAM" id="Phobius"/>
    </source>
</evidence>
<dbReference type="PANTHER" id="PTHR40465">
    <property type="entry name" value="CHROMOSOME 1, WHOLE GENOME SHOTGUN SEQUENCE"/>
    <property type="match status" value="1"/>
</dbReference>
<dbReference type="AlphaFoldDB" id="A0AAW0DRX9"/>
<feature type="domain" description="DUF6534" evidence="2">
    <location>
        <begin position="141"/>
        <end position="244"/>
    </location>
</feature>
<name>A0AAW0DRX9_9AGAR</name>
<feature type="transmembrane region" description="Helical" evidence="1">
    <location>
        <begin position="196"/>
        <end position="216"/>
    </location>
</feature>
<dbReference type="InterPro" id="IPR045339">
    <property type="entry name" value="DUF6534"/>
</dbReference>
<keyword evidence="4" id="KW-1185">Reference proteome</keyword>
<dbReference type="PANTHER" id="PTHR40465:SF1">
    <property type="entry name" value="DUF6534 DOMAIN-CONTAINING PROTEIN"/>
    <property type="match status" value="1"/>
</dbReference>
<evidence type="ECO:0000313" key="3">
    <source>
        <dbReference type="EMBL" id="KAK7054328.1"/>
    </source>
</evidence>
<feature type="transmembrane region" description="Helical" evidence="1">
    <location>
        <begin position="86"/>
        <end position="112"/>
    </location>
</feature>
<reference evidence="3 4" key="1">
    <citation type="submission" date="2024-01" db="EMBL/GenBank/DDBJ databases">
        <title>A draft genome for a cacao thread blight-causing isolate of Paramarasmius palmivorus.</title>
        <authorList>
            <person name="Baruah I.K."/>
            <person name="Bukari Y."/>
            <person name="Amoako-Attah I."/>
            <person name="Meinhardt L.W."/>
            <person name="Bailey B.A."/>
            <person name="Cohen S.P."/>
        </authorList>
    </citation>
    <scope>NUCLEOTIDE SEQUENCE [LARGE SCALE GENOMIC DNA]</scope>
    <source>
        <strain evidence="3 4">GH-12</strain>
    </source>
</reference>
<accession>A0AAW0DRX9</accession>